<proteinExistence type="predicted"/>
<organism evidence="2 3">
    <name type="scientific">Mycobacterium phage DS6A</name>
    <dbReference type="NCBI Taxonomy" id="45764"/>
    <lineage>
        <taxon>Viruses</taxon>
        <taxon>Duplodnaviria</taxon>
        <taxon>Heunggongvirae</taxon>
        <taxon>Uroviricota</taxon>
        <taxon>Caudoviricetes</taxon>
        <taxon>Hnatkovirus</taxon>
        <taxon>Hnatkovirus DS6A</taxon>
    </lineage>
</organism>
<reference evidence="2 3" key="1">
    <citation type="journal article" date="2012" name="J. Virol.">
        <title>Complete Genome Sequences of 138 Mycobacteriophages.</title>
        <authorList>
            <consortium name="the Science Education Alliance Phage Hunters Advancing Genomics and Evolutionary Science Program"/>
            <consortium name="the KwaZulu-Natal Research Institute for Tuberculosis and HIV Mycobacterial Genetics Course Students"/>
            <consortium name="the Phage Hunters Integrating Research and Education Program"/>
            <person name="Hatfull G.F."/>
        </authorList>
    </citation>
    <scope>NUCLEOTIDE SEQUENCE [LARGE SCALE GENOMIC DNA]</scope>
</reference>
<evidence type="ECO:0000313" key="2">
    <source>
        <dbReference type="EMBL" id="AER47558.1"/>
    </source>
</evidence>
<dbReference type="Proteomes" id="UP000005857">
    <property type="component" value="Segment"/>
</dbReference>
<keyword evidence="1" id="KW-1133">Transmembrane helix</keyword>
<evidence type="ECO:0000256" key="1">
    <source>
        <dbReference type="SAM" id="Phobius"/>
    </source>
</evidence>
<feature type="transmembrane region" description="Helical" evidence="1">
    <location>
        <begin position="9"/>
        <end position="30"/>
    </location>
</feature>
<dbReference type="RefSeq" id="YP_009018692.1">
    <property type="nucleotide sequence ID" value="NC_023744.1"/>
</dbReference>
<keyword evidence="1" id="KW-0472">Membrane</keyword>
<dbReference type="EMBL" id="JN698994">
    <property type="protein sequence ID" value="AER47558.1"/>
    <property type="molecule type" value="Genomic_DNA"/>
</dbReference>
<protein>
    <submittedName>
        <fullName evidence="2">Uncharacterized protein</fullName>
    </submittedName>
</protein>
<sequence>MPKLDWRNLAVGAALGVCMGIAHAPLWLWIPIALWGGWLAWHSYGDGVKAGRRER</sequence>
<evidence type="ECO:0000313" key="3">
    <source>
        <dbReference type="Proteomes" id="UP000005857"/>
    </source>
</evidence>
<gene>
    <name evidence="2" type="primary">4</name>
    <name evidence="2" type="ORF">DS6A_4</name>
</gene>
<dbReference type="GeneID" id="18990002"/>
<accession>G8I4B4</accession>
<dbReference type="KEGG" id="vg:18990002"/>
<name>G8I4B4_9CAUD</name>
<keyword evidence="1" id="KW-0812">Transmembrane</keyword>
<keyword evidence="3" id="KW-1185">Reference proteome</keyword>